<feature type="region of interest" description="Disordered" evidence="1">
    <location>
        <begin position="433"/>
        <end position="464"/>
    </location>
</feature>
<proteinExistence type="predicted"/>
<evidence type="ECO:0000313" key="4">
    <source>
        <dbReference type="Proteomes" id="UP000594454"/>
    </source>
</evidence>
<protein>
    <submittedName>
        <fullName evidence="3">Uncharacterized protein</fullName>
    </submittedName>
</protein>
<dbReference type="EMBL" id="LR899012">
    <property type="protein sequence ID" value="CAD7086756.1"/>
    <property type="molecule type" value="Genomic_DNA"/>
</dbReference>
<reference evidence="3 4" key="1">
    <citation type="submission" date="2020-11" db="EMBL/GenBank/DDBJ databases">
        <authorList>
            <person name="Wallbank WR R."/>
            <person name="Pardo Diaz C."/>
            <person name="Kozak K."/>
            <person name="Martin S."/>
            <person name="Jiggins C."/>
            <person name="Moest M."/>
            <person name="Warren A I."/>
            <person name="Generalovic N T."/>
            <person name="Byers J.R.P. K."/>
            <person name="Montejo-Kovacevich G."/>
            <person name="Yen C E."/>
        </authorList>
    </citation>
    <scope>NUCLEOTIDE SEQUENCE [LARGE SCALE GENOMIC DNA]</scope>
</reference>
<feature type="compositionally biased region" description="Acidic residues" evidence="1">
    <location>
        <begin position="525"/>
        <end position="534"/>
    </location>
</feature>
<keyword evidence="4" id="KW-1185">Reference proteome</keyword>
<feature type="region of interest" description="Disordered" evidence="1">
    <location>
        <begin position="510"/>
        <end position="655"/>
    </location>
</feature>
<feature type="compositionally biased region" description="Low complexity" evidence="1">
    <location>
        <begin position="435"/>
        <end position="455"/>
    </location>
</feature>
<evidence type="ECO:0000313" key="3">
    <source>
        <dbReference type="EMBL" id="CAD7086756.1"/>
    </source>
</evidence>
<name>A0A7R8UTJ7_HERIL</name>
<dbReference type="InParanoid" id="A0A7R8UTJ7"/>
<sequence>MKWWILVIALSICVELIIAKSSDKTYPKKVKNRKPTKGPKTILDEFSSLSEDDKEFIKELDKQFKMHGDVVKIKVERDNSTVKNPKRTVDSELGYGNQNSIAQQRFQFSKPTFQFFPYSQQTVPIPNGFNGANNGFYHSSVQIQPSRAYEIKETPGGYKTYTPNNQPFRPPFTPKPTIIPSSFSTGAFSSTKFPPTPAYSSTPTYSPAPYPSPTYPGFQPVQQQQKVFYQGQQQISEPVIVLRIPGPAKYAAHLQSLLQRYLEIRAAQYIKAFEEHEARVAQQQALFRQQHQHYPEAQPEAQHPLIQTTDYYKPATKFMVGAPLPTPALQPQFAPSPNPHIQHHQIYSAPVSPLQRPHLFPAHPIQQPKQLSIQYQQPQIPNYQVPKAQFQQFIVQQVPTIHGSLGQNVQQSSQEEEVVQIGGRGPQEYLAPKAQEQQVQPQQQPTQEYLQPQPQGKEYAEEDAQPAQEIVNIPAKQPSLTFSATQKPAEFSLTNILQNQFFAGKNGPANNLAKYSSQQPGAAENSEEVDDQPEIPEARHTPVYSDNPNAEGVHEDENHQLFSYDQQPQGPPPQQVQRPHKVYGPPNEQEESNLPITENSPRPTHTRIRFNDNGNSDDHSSVYPLPPIPSASSKFDYEKQQQSQAAYETVEQEGYGTEEPVLAITQKQRGNTFSGYNSHSLLNTDFQGDAPYTQSQFKKLNDLINRLKQRSPAILPAVSTQEPATNDD</sequence>
<accession>A0A7R8UTJ7</accession>
<feature type="chain" id="PRO_5031325777" evidence="2">
    <location>
        <begin position="20"/>
        <end position="728"/>
    </location>
</feature>
<keyword evidence="2" id="KW-0732">Signal</keyword>
<feature type="compositionally biased region" description="Polar residues" evidence="1">
    <location>
        <begin position="592"/>
        <end position="603"/>
    </location>
</feature>
<evidence type="ECO:0000256" key="1">
    <source>
        <dbReference type="SAM" id="MobiDB-lite"/>
    </source>
</evidence>
<feature type="signal peptide" evidence="2">
    <location>
        <begin position="1"/>
        <end position="19"/>
    </location>
</feature>
<dbReference type="Proteomes" id="UP000594454">
    <property type="component" value="Chromosome 4"/>
</dbReference>
<organism evidence="3 4">
    <name type="scientific">Hermetia illucens</name>
    <name type="common">Black soldier fly</name>
    <dbReference type="NCBI Taxonomy" id="343691"/>
    <lineage>
        <taxon>Eukaryota</taxon>
        <taxon>Metazoa</taxon>
        <taxon>Ecdysozoa</taxon>
        <taxon>Arthropoda</taxon>
        <taxon>Hexapoda</taxon>
        <taxon>Insecta</taxon>
        <taxon>Pterygota</taxon>
        <taxon>Neoptera</taxon>
        <taxon>Endopterygota</taxon>
        <taxon>Diptera</taxon>
        <taxon>Brachycera</taxon>
        <taxon>Stratiomyomorpha</taxon>
        <taxon>Stratiomyidae</taxon>
        <taxon>Hermetiinae</taxon>
        <taxon>Hermetia</taxon>
    </lineage>
</organism>
<dbReference type="AlphaFoldDB" id="A0A7R8UTJ7"/>
<dbReference type="OrthoDB" id="6611181at2759"/>
<evidence type="ECO:0000256" key="2">
    <source>
        <dbReference type="SAM" id="SignalP"/>
    </source>
</evidence>
<gene>
    <name evidence="3" type="ORF">HERILL_LOCUS9504</name>
</gene>